<comment type="caution">
    <text evidence="2">The sequence shown here is derived from an EMBL/GenBank/DDBJ whole genome shotgun (WGS) entry which is preliminary data.</text>
</comment>
<gene>
    <name evidence="2" type="ORF">EFL26_08460</name>
</gene>
<evidence type="ECO:0000259" key="1">
    <source>
        <dbReference type="Pfam" id="PF01345"/>
    </source>
</evidence>
<reference evidence="2 3" key="1">
    <citation type="submission" date="2018-11" db="EMBL/GenBank/DDBJ databases">
        <authorList>
            <person name="Li F."/>
        </authorList>
    </citation>
    <scope>NUCLEOTIDE SEQUENCE [LARGE SCALE GENOMIC DNA]</scope>
    <source>
        <strain evidence="2 3">Gsoil 818</strain>
    </source>
</reference>
<keyword evidence="3" id="KW-1185">Reference proteome</keyword>
<proteinExistence type="predicted"/>
<feature type="domain" description="DUF11" evidence="1">
    <location>
        <begin position="77"/>
        <end position="109"/>
    </location>
</feature>
<dbReference type="EMBL" id="RJSF01000020">
    <property type="protein sequence ID" value="RNM15558.1"/>
    <property type="molecule type" value="Genomic_DNA"/>
</dbReference>
<evidence type="ECO:0000313" key="3">
    <source>
        <dbReference type="Proteomes" id="UP000279994"/>
    </source>
</evidence>
<sequence>WSIASGPGNCSITGAVGSEVLHCNAVTLAPGASESVHVVSGTSFASCAAYPNEATLTATNHATLTADATTTVRCPSLTLTKTADNATVNAGSQIGFTITASNAGPGDAT</sequence>
<accession>A0A3N0GTP6</accession>
<organism evidence="2 3">
    <name type="scientific">Nocardioides pocheonensis</name>
    <dbReference type="NCBI Taxonomy" id="661485"/>
    <lineage>
        <taxon>Bacteria</taxon>
        <taxon>Bacillati</taxon>
        <taxon>Actinomycetota</taxon>
        <taxon>Actinomycetes</taxon>
        <taxon>Propionibacteriales</taxon>
        <taxon>Nocardioidaceae</taxon>
        <taxon>Nocardioides</taxon>
    </lineage>
</organism>
<feature type="non-terminal residue" evidence="2">
    <location>
        <position position="109"/>
    </location>
</feature>
<dbReference type="RefSeq" id="WP_148046665.1">
    <property type="nucleotide sequence ID" value="NZ_RJSF01000020.1"/>
</dbReference>
<dbReference type="InterPro" id="IPR001434">
    <property type="entry name" value="OmcB-like_DUF11"/>
</dbReference>
<dbReference type="Pfam" id="PF01345">
    <property type="entry name" value="DUF11"/>
    <property type="match status" value="1"/>
</dbReference>
<dbReference type="AlphaFoldDB" id="A0A3N0GTP6"/>
<name>A0A3N0GTP6_9ACTN</name>
<dbReference type="NCBIfam" id="TIGR01451">
    <property type="entry name" value="B_ant_repeat"/>
    <property type="match status" value="1"/>
</dbReference>
<evidence type="ECO:0000313" key="2">
    <source>
        <dbReference type="EMBL" id="RNM15558.1"/>
    </source>
</evidence>
<dbReference type="InterPro" id="IPR047589">
    <property type="entry name" value="DUF11_rpt"/>
</dbReference>
<dbReference type="Proteomes" id="UP000279994">
    <property type="component" value="Unassembled WGS sequence"/>
</dbReference>
<feature type="non-terminal residue" evidence="2">
    <location>
        <position position="1"/>
    </location>
</feature>
<protein>
    <recommendedName>
        <fullName evidence="1">DUF11 domain-containing protein</fullName>
    </recommendedName>
</protein>
<dbReference type="OrthoDB" id="158862at2"/>